<organism evidence="3 4">
    <name type="scientific">Tanacetum coccineum</name>
    <dbReference type="NCBI Taxonomy" id="301880"/>
    <lineage>
        <taxon>Eukaryota</taxon>
        <taxon>Viridiplantae</taxon>
        <taxon>Streptophyta</taxon>
        <taxon>Embryophyta</taxon>
        <taxon>Tracheophyta</taxon>
        <taxon>Spermatophyta</taxon>
        <taxon>Magnoliopsida</taxon>
        <taxon>eudicotyledons</taxon>
        <taxon>Gunneridae</taxon>
        <taxon>Pentapetalae</taxon>
        <taxon>asterids</taxon>
        <taxon>campanulids</taxon>
        <taxon>Asterales</taxon>
        <taxon>Asteraceae</taxon>
        <taxon>Asteroideae</taxon>
        <taxon>Anthemideae</taxon>
        <taxon>Anthemidinae</taxon>
        <taxon>Tanacetum</taxon>
    </lineage>
</organism>
<evidence type="ECO:0000313" key="3">
    <source>
        <dbReference type="EMBL" id="GJS87001.1"/>
    </source>
</evidence>
<evidence type="ECO:0000259" key="2">
    <source>
        <dbReference type="Pfam" id="PF00078"/>
    </source>
</evidence>
<dbReference type="SUPFAM" id="SSF50630">
    <property type="entry name" value="Acid proteases"/>
    <property type="match status" value="1"/>
</dbReference>
<proteinExistence type="predicted"/>
<dbReference type="GO" id="GO:0003964">
    <property type="term" value="F:RNA-directed DNA polymerase activity"/>
    <property type="evidence" value="ECO:0007669"/>
    <property type="project" value="UniProtKB-KW"/>
</dbReference>
<dbReference type="Pfam" id="PF08284">
    <property type="entry name" value="RVP_2"/>
    <property type="match status" value="1"/>
</dbReference>
<reference evidence="3" key="2">
    <citation type="submission" date="2022-01" db="EMBL/GenBank/DDBJ databases">
        <authorList>
            <person name="Yamashiro T."/>
            <person name="Shiraishi A."/>
            <person name="Satake H."/>
            <person name="Nakayama K."/>
        </authorList>
    </citation>
    <scope>NUCLEOTIDE SEQUENCE</scope>
</reference>
<dbReference type="InterPro" id="IPR000477">
    <property type="entry name" value="RT_dom"/>
</dbReference>
<dbReference type="EMBL" id="BQNB010011162">
    <property type="protein sequence ID" value="GJS87001.1"/>
    <property type="molecule type" value="Genomic_DNA"/>
</dbReference>
<feature type="compositionally biased region" description="Basic residues" evidence="1">
    <location>
        <begin position="16"/>
        <end position="32"/>
    </location>
</feature>
<dbReference type="Proteomes" id="UP001151760">
    <property type="component" value="Unassembled WGS sequence"/>
</dbReference>
<dbReference type="Gene3D" id="2.40.70.10">
    <property type="entry name" value="Acid Proteases"/>
    <property type="match status" value="1"/>
</dbReference>
<feature type="domain" description="Reverse transcriptase" evidence="2">
    <location>
        <begin position="447"/>
        <end position="638"/>
    </location>
</feature>
<keyword evidence="3" id="KW-0695">RNA-directed DNA polymerase</keyword>
<keyword evidence="3" id="KW-0548">Nucleotidyltransferase</keyword>
<comment type="caution">
    <text evidence="3">The sequence shown here is derived from an EMBL/GenBank/DDBJ whole genome shotgun (WGS) entry which is preliminary data.</text>
</comment>
<dbReference type="PANTHER" id="PTHR15503">
    <property type="entry name" value="LDOC1 RELATED"/>
    <property type="match status" value="1"/>
</dbReference>
<dbReference type="InterPro" id="IPR032567">
    <property type="entry name" value="RTL1-rel"/>
</dbReference>
<keyword evidence="4" id="KW-1185">Reference proteome</keyword>
<evidence type="ECO:0000313" key="4">
    <source>
        <dbReference type="Proteomes" id="UP001151760"/>
    </source>
</evidence>
<dbReference type="InterPro" id="IPR021109">
    <property type="entry name" value="Peptidase_aspartic_dom_sf"/>
</dbReference>
<keyword evidence="3" id="KW-0808">Transferase</keyword>
<dbReference type="PANTHER" id="PTHR15503:SF45">
    <property type="entry name" value="RNA-DIRECTED DNA POLYMERASE HOMOLOG"/>
    <property type="match status" value="1"/>
</dbReference>
<feature type="region of interest" description="Disordered" evidence="1">
    <location>
        <begin position="697"/>
        <end position="724"/>
    </location>
</feature>
<sequence>MGCGDLDDSGKSSNGTRKRVSRLAKRVTRRKSTSINSNNLKIHKDRDLGECKDLHASDSSLGASLDKGKQQALNDSVCSFNNVRKIGEQIGVLWDEVEGPMEGAIGRKDSNVFRSSGIVSGDRFIAVKGSWKGIEGEVVLANIYGYHITEKKVKLWCRISGLIDSVDGVGVYLGISTRLENQLSDHCPIALKDMDLDFGPKPFRAFDFWLEDGKIDKVFKAAWEKPVQTSRPDCMVRDRFKNVKEDLKVWSKAKFGCAKHHIELCKKEAMKWELEAETRSLEEEEMRPRIKWDFEGDENSRFFHNMVKRRCDRNSIRGLMIDGMWCEDPQRIKGEIFRFYKGIFLASDRRRPRFVNNRVPKLSIEDALCLEVSFSKSKVWNTVCGCRSDKAPGPDGFNFKYIKRFWDVIKVDVLRAVRWFWEKGEFYRGCNASFVTLILKVVHPIGLGDYRPISIIGSFYKIIIKNNIGESQKIDREDCWRSSYAFIKGRYILDGVLIANETVEFVKSKKRKSLVFKVDFKKAYDCIEWRYLKEIRERMRFGSKWCKWVASCLKSASILILVNGSPTKEFSIGRGRRIFFTGIRVGEDEVLVSHLQYADDTIIFGEWWKENVSNLMNILKCFEEVSGLKINLQKSKVYDVGVESEELDRMARFMTCGDYRGVSRNVNPVNARNPTVRAYYECGSTDHVRSACRRLNRAQGPKENRPNQVVANNGGQGRGNQGNQARGRAFMFGAEEAHQDPNIMTGTFTLNNHFSTTLFDSGADYSFVSTTFIPLLGLEPSELGFKYDIEIASGQLVEIDKVIKGCKLEIEGHVFDIDLIPFGHGSFDVIIGMDWLPNYKAEIICHEKVVRIPLPDGKVLRVLGEGPEEKARFLMGAKAGDKKQEEIVVVRDFPKVFPNDLSGLPPIWEIKFRIKLITGATPVAKSPYHLAPSELEELS</sequence>
<name>A0ABQ4ZCJ4_9ASTR</name>
<evidence type="ECO:0000256" key="1">
    <source>
        <dbReference type="SAM" id="MobiDB-lite"/>
    </source>
</evidence>
<reference evidence="3" key="1">
    <citation type="journal article" date="2022" name="Int. J. Mol. Sci.">
        <title>Draft Genome of Tanacetum Coccineum: Genomic Comparison of Closely Related Tanacetum-Family Plants.</title>
        <authorList>
            <person name="Yamashiro T."/>
            <person name="Shiraishi A."/>
            <person name="Nakayama K."/>
            <person name="Satake H."/>
        </authorList>
    </citation>
    <scope>NUCLEOTIDE SEQUENCE</scope>
</reference>
<accession>A0ABQ4ZCJ4</accession>
<dbReference type="CDD" id="cd00303">
    <property type="entry name" value="retropepsin_like"/>
    <property type="match status" value="1"/>
</dbReference>
<protein>
    <submittedName>
        <fullName evidence="3">Reverse transcriptase domain-containing protein</fullName>
    </submittedName>
</protein>
<gene>
    <name evidence="3" type="ORF">Tco_0769637</name>
</gene>
<feature type="region of interest" description="Disordered" evidence="1">
    <location>
        <begin position="1"/>
        <end position="39"/>
    </location>
</feature>
<dbReference type="Pfam" id="PF00078">
    <property type="entry name" value="RVT_1"/>
    <property type="match status" value="1"/>
</dbReference>